<evidence type="ECO:0000256" key="7">
    <source>
        <dbReference type="ARBA" id="ARBA00022679"/>
    </source>
</evidence>
<evidence type="ECO:0000256" key="8">
    <source>
        <dbReference type="ARBA" id="ARBA00023098"/>
    </source>
</evidence>
<evidence type="ECO:0000256" key="5">
    <source>
        <dbReference type="ARBA" id="ARBA00022556"/>
    </source>
</evidence>
<dbReference type="Proteomes" id="UP000009047">
    <property type="component" value="Chromosome"/>
</dbReference>
<comment type="function">
    <text evidence="1 10">Condensation of UDP-2,3-diacylglucosamine and 2,3-diacylglucosamine-1-phosphate to form lipid A disaccharide, a precursor of lipid A, a phosphorylated glycolipid that anchors the lipopolysaccharide to the outer membrane of the cell.</text>
</comment>
<dbReference type="EMBL" id="CP002085">
    <property type="protein sequence ID" value="ADK85467.1"/>
    <property type="molecule type" value="Genomic_DNA"/>
</dbReference>
<keyword evidence="8 10" id="KW-0443">Lipid metabolism</keyword>
<comment type="catalytic activity">
    <reaction evidence="9 10">
        <text>a lipid X + a UDP-2-N,3-O-bis[(3R)-3-hydroxyacyl]-alpha-D-glucosamine = a lipid A disaccharide + UDP + H(+)</text>
        <dbReference type="Rhea" id="RHEA:67828"/>
        <dbReference type="ChEBI" id="CHEBI:15378"/>
        <dbReference type="ChEBI" id="CHEBI:58223"/>
        <dbReference type="ChEBI" id="CHEBI:137748"/>
        <dbReference type="ChEBI" id="CHEBI:176338"/>
        <dbReference type="ChEBI" id="CHEBI:176343"/>
        <dbReference type="EC" id="2.4.1.182"/>
    </reaction>
</comment>
<dbReference type="EC" id="2.4.1.182" evidence="2 10"/>
<dbReference type="HOGENOM" id="CLU_036577_3_1_7"/>
<dbReference type="GO" id="GO:0009245">
    <property type="term" value="P:lipid A biosynthetic process"/>
    <property type="evidence" value="ECO:0007669"/>
    <property type="project" value="UniProtKB-UniRule"/>
</dbReference>
<keyword evidence="5 10" id="KW-0441">Lipid A biosynthesis</keyword>
<keyword evidence="7 10" id="KW-0808">Transferase</keyword>
<dbReference type="NCBIfam" id="TIGR00215">
    <property type="entry name" value="lpxB"/>
    <property type="match status" value="1"/>
</dbReference>
<accession>E1QIF0</accession>
<dbReference type="OrthoDB" id="9801642at2"/>
<dbReference type="eggNOG" id="COG0763">
    <property type="taxonomic scope" value="Bacteria"/>
</dbReference>
<dbReference type="Pfam" id="PF02684">
    <property type="entry name" value="LpxB"/>
    <property type="match status" value="1"/>
</dbReference>
<evidence type="ECO:0000256" key="3">
    <source>
        <dbReference type="ARBA" id="ARBA00020902"/>
    </source>
</evidence>
<dbReference type="STRING" id="644282.Deba_2102"/>
<name>E1QIF0_DESB2</name>
<comment type="similarity">
    <text evidence="10">Belongs to the LpxB family.</text>
</comment>
<evidence type="ECO:0000256" key="9">
    <source>
        <dbReference type="ARBA" id="ARBA00048975"/>
    </source>
</evidence>
<evidence type="ECO:0000256" key="6">
    <source>
        <dbReference type="ARBA" id="ARBA00022676"/>
    </source>
</evidence>
<evidence type="ECO:0000256" key="1">
    <source>
        <dbReference type="ARBA" id="ARBA00002056"/>
    </source>
</evidence>
<proteinExistence type="inferred from homology"/>
<keyword evidence="4 10" id="KW-0444">Lipid biosynthesis</keyword>
<keyword evidence="12" id="KW-1185">Reference proteome</keyword>
<evidence type="ECO:0000313" key="11">
    <source>
        <dbReference type="EMBL" id="ADK85467.1"/>
    </source>
</evidence>
<dbReference type="InterPro" id="IPR003835">
    <property type="entry name" value="Glyco_trans_19"/>
</dbReference>
<reference evidence="11 12" key="1">
    <citation type="journal article" date="2010" name="Stand. Genomic Sci.">
        <title>Complete genome sequence of Desulfarculus baarsii type strain (2st14).</title>
        <authorList>
            <person name="Sun H."/>
            <person name="Spring S."/>
            <person name="Lapidus A."/>
            <person name="Davenport K."/>
            <person name="Del Rio T.G."/>
            <person name="Tice H."/>
            <person name="Nolan M."/>
            <person name="Copeland A."/>
            <person name="Cheng J.F."/>
            <person name="Lucas S."/>
            <person name="Tapia R."/>
            <person name="Goodwin L."/>
            <person name="Pitluck S."/>
            <person name="Ivanova N."/>
            <person name="Pagani I."/>
            <person name="Mavromatis K."/>
            <person name="Ovchinnikova G."/>
            <person name="Pati A."/>
            <person name="Chen A."/>
            <person name="Palaniappan K."/>
            <person name="Hauser L."/>
            <person name="Chang Y.J."/>
            <person name="Jeffries C.D."/>
            <person name="Detter J.C."/>
            <person name="Han C."/>
            <person name="Rohde M."/>
            <person name="Brambilla E."/>
            <person name="Goker M."/>
            <person name="Woyke T."/>
            <person name="Bristow J."/>
            <person name="Eisen J.A."/>
            <person name="Markowitz V."/>
            <person name="Hugenholtz P."/>
            <person name="Kyrpides N.C."/>
            <person name="Klenk H.P."/>
            <person name="Land M."/>
        </authorList>
    </citation>
    <scope>NUCLEOTIDE SEQUENCE [LARGE SCALE GENOMIC DNA]</scope>
    <source>
        <strain evidence="12">ATCC 33931 / DSM 2075 / LMG 7858 / VKM B-1802 / 2st14</strain>
    </source>
</reference>
<dbReference type="PANTHER" id="PTHR30372">
    <property type="entry name" value="LIPID-A-DISACCHARIDE SYNTHASE"/>
    <property type="match status" value="1"/>
</dbReference>
<dbReference type="CAZy" id="GT19">
    <property type="family name" value="Glycosyltransferase Family 19"/>
</dbReference>
<evidence type="ECO:0000256" key="10">
    <source>
        <dbReference type="HAMAP-Rule" id="MF_00392"/>
    </source>
</evidence>
<dbReference type="PANTHER" id="PTHR30372:SF4">
    <property type="entry name" value="LIPID-A-DISACCHARIDE SYNTHASE, MITOCHONDRIAL-RELATED"/>
    <property type="match status" value="1"/>
</dbReference>
<dbReference type="GO" id="GO:0016020">
    <property type="term" value="C:membrane"/>
    <property type="evidence" value="ECO:0007669"/>
    <property type="project" value="GOC"/>
</dbReference>
<evidence type="ECO:0000256" key="4">
    <source>
        <dbReference type="ARBA" id="ARBA00022516"/>
    </source>
</evidence>
<protein>
    <recommendedName>
        <fullName evidence="3 10">Lipid-A-disaccharide synthase</fullName>
        <ecNumber evidence="2 10">2.4.1.182</ecNumber>
    </recommendedName>
</protein>
<evidence type="ECO:0000256" key="2">
    <source>
        <dbReference type="ARBA" id="ARBA00012687"/>
    </source>
</evidence>
<dbReference type="RefSeq" id="WP_013258908.1">
    <property type="nucleotide sequence ID" value="NC_014365.1"/>
</dbReference>
<dbReference type="KEGG" id="dbr:Deba_2102"/>
<comment type="pathway">
    <text evidence="10">Bacterial outer membrane biogenesis; LPS lipid A biosynthesis.</text>
</comment>
<dbReference type="GO" id="GO:0008915">
    <property type="term" value="F:lipid-A-disaccharide synthase activity"/>
    <property type="evidence" value="ECO:0007669"/>
    <property type="project" value="UniProtKB-UniRule"/>
</dbReference>
<dbReference type="SUPFAM" id="SSF53756">
    <property type="entry name" value="UDP-Glycosyltransferase/glycogen phosphorylase"/>
    <property type="match status" value="1"/>
</dbReference>
<evidence type="ECO:0000313" key="12">
    <source>
        <dbReference type="Proteomes" id="UP000009047"/>
    </source>
</evidence>
<dbReference type="GO" id="GO:0005543">
    <property type="term" value="F:phospholipid binding"/>
    <property type="evidence" value="ECO:0007669"/>
    <property type="project" value="TreeGrafter"/>
</dbReference>
<dbReference type="UniPathway" id="UPA00973"/>
<dbReference type="AlphaFoldDB" id="E1QIF0"/>
<gene>
    <name evidence="10" type="primary">lpxB</name>
    <name evidence="11" type="ordered locus">Deba_2102</name>
</gene>
<dbReference type="HAMAP" id="MF_00392">
    <property type="entry name" value="LpxB"/>
    <property type="match status" value="1"/>
</dbReference>
<organism evidence="11 12">
    <name type="scientific">Desulfarculus baarsii (strain ATCC 33931 / DSM 2075 / LMG 7858 / VKM B-1802 / 2st14)</name>
    <dbReference type="NCBI Taxonomy" id="644282"/>
    <lineage>
        <taxon>Bacteria</taxon>
        <taxon>Pseudomonadati</taxon>
        <taxon>Thermodesulfobacteriota</taxon>
        <taxon>Desulfarculia</taxon>
        <taxon>Desulfarculales</taxon>
        <taxon>Desulfarculaceae</taxon>
        <taxon>Desulfarculus</taxon>
    </lineage>
</organism>
<keyword evidence="6 10" id="KW-0328">Glycosyltransferase</keyword>
<sequence length="380" mass="40997">MRPPRIVMVAGEASGDIHGAALARALRQLAPEAEISGLGGPSMAAAGVDLLCAYDELAVVGVAEVLPKLGHILAVMAQLKGHLGRVRPDLVILIDFPDFNFRIGRAAKKLGLKVLYYISPQLWAWRRGRARQMARFVDALTCVFPFEEAFFRRIAPDLPVSFVGHPLLDRPPDPEADEPLPGGRDAQWVGLLPGSRMSEISRLAPLMMAAARIMAAQRPELRFVLPLAPGLDRRRVTPFWAGAPEGLLILDGQAERVMRQARALVVASGTATLQAALAKAPMVVVYKTGKLSYHLGRALIKVDHIAMPNLIFGGGLLTELIQDQATPQAVAAETLAILGDAERRQAILEGLELVRGRLGQPGANQRVARLAMDLIEGNAH</sequence>